<protein>
    <submittedName>
        <fullName evidence="1">Uncharacterized protein</fullName>
    </submittedName>
</protein>
<gene>
    <name evidence="2" type="ORF">ENU09_02935</name>
    <name evidence="1" type="ORF">ENU14_03525</name>
</gene>
<sequence>MVTYEYGLQNYRYVIGILGRFIGDMVVVEVGSSVVLIRTRDPYEAVEKLRSVSDKLGVIYRVIPVDKVLEPYVEIIRDAAAELSDQRIPVDKTFKVVLNGRLYWRDTRLPAHSRDAILAIAEKISRKVSLTNPDYVVYVRSVKFRHMRRLATLTVTEAKNILSLKSGKP</sequence>
<dbReference type="GO" id="GO:0006400">
    <property type="term" value="P:tRNA modification"/>
    <property type="evidence" value="ECO:0007669"/>
    <property type="project" value="InterPro"/>
</dbReference>
<reference evidence="1" key="1">
    <citation type="journal article" date="2020" name="mSystems">
        <title>Genome- and Community-Level Interaction Insights into Carbon Utilization and Element Cycling Functions of Hydrothermarchaeota in Hydrothermal Sediment.</title>
        <authorList>
            <person name="Zhou Z."/>
            <person name="Liu Y."/>
            <person name="Xu W."/>
            <person name="Pan J."/>
            <person name="Luo Z.H."/>
            <person name="Li M."/>
        </authorList>
    </citation>
    <scope>NUCLEOTIDE SEQUENCE [LARGE SCALE GENOMIC DNA]</scope>
    <source>
        <strain evidence="2">SpSt-638</strain>
        <strain evidence="1">SpSt-642</strain>
    </source>
</reference>
<dbReference type="InterPro" id="IPR040183">
    <property type="entry name" value="THUMPD1-like"/>
</dbReference>
<accession>A0A7C4D7N1</accession>
<dbReference type="CDD" id="cd11717">
    <property type="entry name" value="THUMP_THUMPD1_like"/>
    <property type="match status" value="1"/>
</dbReference>
<dbReference type="SUPFAM" id="SSF143437">
    <property type="entry name" value="THUMP domain-like"/>
    <property type="match status" value="1"/>
</dbReference>
<dbReference type="EMBL" id="DTBE01000075">
    <property type="protein sequence ID" value="HGQ59653.1"/>
    <property type="molecule type" value="Genomic_DNA"/>
</dbReference>
<organism evidence="1">
    <name type="scientific">Staphylothermus marinus</name>
    <dbReference type="NCBI Taxonomy" id="2280"/>
    <lineage>
        <taxon>Archaea</taxon>
        <taxon>Thermoproteota</taxon>
        <taxon>Thermoprotei</taxon>
        <taxon>Desulfurococcales</taxon>
        <taxon>Desulfurococcaceae</taxon>
        <taxon>Staphylothermus</taxon>
    </lineage>
</organism>
<name>A0A7C4D7N1_STAMA</name>
<evidence type="ECO:0000313" key="2">
    <source>
        <dbReference type="EMBL" id="HGQ59653.1"/>
    </source>
</evidence>
<comment type="caution">
    <text evidence="1">The sequence shown here is derived from an EMBL/GenBank/DDBJ whole genome shotgun (WGS) entry which is preliminary data.</text>
</comment>
<evidence type="ECO:0000313" key="1">
    <source>
        <dbReference type="EMBL" id="HGM58642.1"/>
    </source>
</evidence>
<dbReference type="EMBL" id="DTBJ01000024">
    <property type="protein sequence ID" value="HGM58642.1"/>
    <property type="molecule type" value="Genomic_DNA"/>
</dbReference>
<proteinExistence type="predicted"/>
<dbReference type="AlphaFoldDB" id="A0A7C4D7N1"/>
<dbReference type="GO" id="GO:0003723">
    <property type="term" value="F:RNA binding"/>
    <property type="evidence" value="ECO:0007669"/>
    <property type="project" value="InterPro"/>
</dbReference>